<keyword evidence="1" id="KW-0812">Transmembrane</keyword>
<gene>
    <name evidence="2" type="ORF">QTP81_16415</name>
</gene>
<protein>
    <submittedName>
        <fullName evidence="2">Uncharacterized protein</fullName>
    </submittedName>
</protein>
<accession>A0ABT7T161</accession>
<keyword evidence="1" id="KW-1133">Transmembrane helix</keyword>
<proteinExistence type="predicted"/>
<dbReference type="EMBL" id="JAUCBP010000013">
    <property type="protein sequence ID" value="MDM7862191.1"/>
    <property type="molecule type" value="Genomic_DNA"/>
</dbReference>
<dbReference type="RefSeq" id="WP_289366990.1">
    <property type="nucleotide sequence ID" value="NZ_JAUCBP010000013.1"/>
</dbReference>
<organism evidence="2 3">
    <name type="scientific">Alteromonas arenosi</name>
    <dbReference type="NCBI Taxonomy" id="3055817"/>
    <lineage>
        <taxon>Bacteria</taxon>
        <taxon>Pseudomonadati</taxon>
        <taxon>Pseudomonadota</taxon>
        <taxon>Gammaproteobacteria</taxon>
        <taxon>Alteromonadales</taxon>
        <taxon>Alteromonadaceae</taxon>
        <taxon>Alteromonas/Salinimonas group</taxon>
        <taxon>Alteromonas</taxon>
    </lineage>
</organism>
<evidence type="ECO:0000313" key="3">
    <source>
        <dbReference type="Proteomes" id="UP001234343"/>
    </source>
</evidence>
<keyword evidence="3" id="KW-1185">Reference proteome</keyword>
<dbReference type="Proteomes" id="UP001234343">
    <property type="component" value="Unassembled WGS sequence"/>
</dbReference>
<evidence type="ECO:0000313" key="2">
    <source>
        <dbReference type="EMBL" id="MDM7862191.1"/>
    </source>
</evidence>
<keyword evidence="1" id="KW-0472">Membrane</keyword>
<evidence type="ECO:0000256" key="1">
    <source>
        <dbReference type="SAM" id="Phobius"/>
    </source>
</evidence>
<feature type="transmembrane region" description="Helical" evidence="1">
    <location>
        <begin position="7"/>
        <end position="40"/>
    </location>
</feature>
<comment type="caution">
    <text evidence="2">The sequence shown here is derived from an EMBL/GenBank/DDBJ whole genome shotgun (WGS) entry which is preliminary data.</text>
</comment>
<name>A0ABT7T161_9ALTE</name>
<reference evidence="2 3" key="1">
    <citation type="submission" date="2023-06" db="EMBL/GenBank/DDBJ databases">
        <title>Alteromonas sp. ASW11-36 isolated from intertidal sand.</title>
        <authorList>
            <person name="Li Y."/>
        </authorList>
    </citation>
    <scope>NUCLEOTIDE SEQUENCE [LARGE SCALE GENOMIC DNA]</scope>
    <source>
        <strain evidence="2 3">ASW11-36</strain>
    </source>
</reference>
<sequence>MAKSLTLLITICIAIVVGAYFSPLLGVLSGIIFSVLLLALQNRKALANDNLFELSTDAADATAAIITQSIAINRECVSDLNHVLTTQNEAIALLSNHFVQLQSVIDTQSKLLSAIIAPSSQASAEERENIVQKALQHMQSLHSHPLIQITDNQIKVNIADAVRSLQFGDINGQSLSFTIETLSTYNNLLSGLLEQHKTLNISDVQPQLTALQALRENKKNPVTSQTTAAGEVELF</sequence>